<dbReference type="Gene3D" id="3.40.50.720">
    <property type="entry name" value="NAD(P)-binding Rossmann-like Domain"/>
    <property type="match status" value="2"/>
</dbReference>
<name>A0A2Z4AB54_9BACT</name>
<keyword evidence="2 4" id="KW-0560">Oxidoreductase</keyword>
<dbReference type="Pfam" id="PF02826">
    <property type="entry name" value="2-Hacid_dh_C"/>
    <property type="match status" value="1"/>
</dbReference>
<dbReference type="CDD" id="cd05300">
    <property type="entry name" value="2-Hacid_dh_1"/>
    <property type="match status" value="1"/>
</dbReference>
<dbReference type="EMBL" id="CP029803">
    <property type="protein sequence ID" value="AWT59129.1"/>
    <property type="molecule type" value="Genomic_DNA"/>
</dbReference>
<evidence type="ECO:0000256" key="2">
    <source>
        <dbReference type="ARBA" id="ARBA00023002"/>
    </source>
</evidence>
<dbReference type="InterPro" id="IPR006140">
    <property type="entry name" value="D-isomer_DH_NAD-bd"/>
</dbReference>
<dbReference type="SUPFAM" id="SSF52283">
    <property type="entry name" value="Formate/glycerate dehydrogenase catalytic domain-like"/>
    <property type="match status" value="1"/>
</dbReference>
<dbReference type="GO" id="GO:0016618">
    <property type="term" value="F:hydroxypyruvate reductase [NAD(P)H] activity"/>
    <property type="evidence" value="ECO:0007669"/>
    <property type="project" value="UniProtKB-EC"/>
</dbReference>
<feature type="domain" description="D-isomer specific 2-hydroxyacid dehydrogenase NAD-binding" evidence="6">
    <location>
        <begin position="101"/>
        <end position="277"/>
    </location>
</feature>
<reference evidence="7 8" key="1">
    <citation type="submission" date="2018-06" db="EMBL/GenBank/DDBJ databases">
        <title>Draft Genome Sequence of a Novel Marine Bacterium Related to the Verrucomicrobia.</title>
        <authorList>
            <person name="Vosseberg J."/>
            <person name="Martijn J."/>
            <person name="Ettema T.J.G."/>
        </authorList>
    </citation>
    <scope>NUCLEOTIDE SEQUENCE [LARGE SCALE GENOMIC DNA]</scope>
    <source>
        <strain evidence="7">TARA_B100001123</strain>
    </source>
</reference>
<keyword evidence="3" id="KW-0520">NAD</keyword>
<evidence type="ECO:0000259" key="6">
    <source>
        <dbReference type="Pfam" id="PF02826"/>
    </source>
</evidence>
<keyword evidence="7" id="KW-0670">Pyruvate</keyword>
<evidence type="ECO:0000259" key="5">
    <source>
        <dbReference type="Pfam" id="PF00389"/>
    </source>
</evidence>
<gene>
    <name evidence="7" type="ORF">DF168_00307</name>
</gene>
<dbReference type="PANTHER" id="PTHR43333">
    <property type="entry name" value="2-HACID_DH_C DOMAIN-CONTAINING PROTEIN"/>
    <property type="match status" value="1"/>
</dbReference>
<feature type="domain" description="D-isomer specific 2-hydroxyacid dehydrogenase catalytic" evidence="5">
    <location>
        <begin position="8"/>
        <end position="308"/>
    </location>
</feature>
<evidence type="ECO:0000256" key="1">
    <source>
        <dbReference type="ARBA" id="ARBA00005854"/>
    </source>
</evidence>
<dbReference type="InterPro" id="IPR036291">
    <property type="entry name" value="NAD(P)-bd_dom_sf"/>
</dbReference>
<protein>
    <submittedName>
        <fullName evidence="7">Hydroxypyruvate reductase</fullName>
        <ecNumber evidence="7">1.1.1.81</ecNumber>
    </submittedName>
</protein>
<dbReference type="KEGG" id="mtar:DF168_00307"/>
<proteinExistence type="inferred from homology"/>
<dbReference type="PANTHER" id="PTHR43333:SF1">
    <property type="entry name" value="D-ISOMER SPECIFIC 2-HYDROXYACID DEHYDROGENASE NAD-BINDING DOMAIN-CONTAINING PROTEIN"/>
    <property type="match status" value="1"/>
</dbReference>
<dbReference type="GO" id="GO:0051287">
    <property type="term" value="F:NAD binding"/>
    <property type="evidence" value="ECO:0007669"/>
    <property type="project" value="InterPro"/>
</dbReference>
<dbReference type="SUPFAM" id="SSF51735">
    <property type="entry name" value="NAD(P)-binding Rossmann-fold domains"/>
    <property type="match status" value="1"/>
</dbReference>
<dbReference type="Pfam" id="PF00389">
    <property type="entry name" value="2-Hacid_dh"/>
    <property type="match status" value="1"/>
</dbReference>
<evidence type="ECO:0000313" key="8">
    <source>
        <dbReference type="Proteomes" id="UP000247465"/>
    </source>
</evidence>
<sequence length="314" mass="34833">MKILATLDLTPRHCEEIQSSVDNVEILQASSLDDAERLIPEVEILIGEFSPELFGRAKNLRWVQTWGAGVDGLLFKEFVESEIILTSAKGTVGVHLAEHAMALLLSLSRGITQAVRGPQWGNRMLIRQASWELIGKTLGIIGMGGTGLDVAKRANAFGMRIIAVDPEDVQLPNYVSWCRRMDAFHNLLGESDVVVICAPLTRETERMFNHAAFNVMRAQAFLINVTRGKIVDEDALMEALRRQKIGGAGLDVTPQEPLPDGHPLWQMSNVIITPHTAGGSPNRDDRLVDLFCQNLKRYMAGEPLLSVIDKRKEY</sequence>
<dbReference type="InterPro" id="IPR006139">
    <property type="entry name" value="D-isomer_2_OHA_DH_cat_dom"/>
</dbReference>
<comment type="similarity">
    <text evidence="1 4">Belongs to the D-isomer specific 2-hydroxyacid dehydrogenase family.</text>
</comment>
<evidence type="ECO:0000256" key="3">
    <source>
        <dbReference type="ARBA" id="ARBA00023027"/>
    </source>
</evidence>
<dbReference type="EC" id="1.1.1.81" evidence="7"/>
<evidence type="ECO:0000256" key="4">
    <source>
        <dbReference type="RuleBase" id="RU003719"/>
    </source>
</evidence>
<organism evidence="7 8">
    <name type="scientific">Candidatus Moanibacter tarae</name>
    <dbReference type="NCBI Taxonomy" id="2200854"/>
    <lineage>
        <taxon>Bacteria</taxon>
        <taxon>Pseudomonadati</taxon>
        <taxon>Verrucomicrobiota</taxon>
        <taxon>Opitutia</taxon>
        <taxon>Puniceicoccales</taxon>
        <taxon>Puniceicoccales incertae sedis</taxon>
        <taxon>Candidatus Moanibacter</taxon>
    </lineage>
</organism>
<dbReference type="Proteomes" id="UP000247465">
    <property type="component" value="Chromosome"/>
</dbReference>
<evidence type="ECO:0000313" key="7">
    <source>
        <dbReference type="EMBL" id="AWT59129.1"/>
    </source>
</evidence>
<dbReference type="AlphaFoldDB" id="A0A2Z4AB54"/>
<accession>A0A2Z4AB54</accession>
<dbReference type="FunFam" id="3.40.50.720:FF:000203">
    <property type="entry name" value="D-3-phosphoglycerate dehydrogenase (SerA)"/>
    <property type="match status" value="1"/>
</dbReference>